<dbReference type="Gene3D" id="3.40.50.300">
    <property type="entry name" value="P-loop containing nucleotide triphosphate hydrolases"/>
    <property type="match status" value="5"/>
</dbReference>
<feature type="domain" description="Helicase C-terminal" evidence="8">
    <location>
        <begin position="509"/>
        <end position="663"/>
    </location>
</feature>
<dbReference type="GO" id="GO:0043138">
    <property type="term" value="F:3'-5' DNA helicase activity"/>
    <property type="evidence" value="ECO:0007669"/>
    <property type="project" value="TreeGrafter"/>
</dbReference>
<evidence type="ECO:0000256" key="5">
    <source>
        <dbReference type="PROSITE-ProRule" id="PRU00560"/>
    </source>
</evidence>
<feature type="compositionally biased region" description="Basic and acidic residues" evidence="6">
    <location>
        <begin position="1702"/>
        <end position="1715"/>
    </location>
</feature>
<organism evidence="10 11">
    <name type="scientific">Roseobacter litoralis (strain ATCC 49566 / DSM 6996 / JCM 21268 / NBRC 15278 / OCh 149)</name>
    <dbReference type="NCBI Taxonomy" id="391595"/>
    <lineage>
        <taxon>Bacteria</taxon>
        <taxon>Pseudomonadati</taxon>
        <taxon>Pseudomonadota</taxon>
        <taxon>Alphaproteobacteria</taxon>
        <taxon>Rhodobacterales</taxon>
        <taxon>Roseobacteraceae</taxon>
        <taxon>Roseobacter</taxon>
    </lineage>
</organism>
<dbReference type="HOGENOM" id="CLU_002862_0_0_5"/>
<dbReference type="PANTHER" id="PTHR13710:SF108">
    <property type="entry name" value="ATP-DEPENDENT DNA HELICASE Q4"/>
    <property type="match status" value="1"/>
</dbReference>
<dbReference type="InterPro" id="IPR012337">
    <property type="entry name" value="RNaseH-like_sf"/>
</dbReference>
<dbReference type="GO" id="GO:0003676">
    <property type="term" value="F:nucleic acid binding"/>
    <property type="evidence" value="ECO:0007669"/>
    <property type="project" value="InterPro"/>
</dbReference>
<dbReference type="InterPro" id="IPR027417">
    <property type="entry name" value="P-loop_NTPase"/>
</dbReference>
<dbReference type="CDD" id="cd18018">
    <property type="entry name" value="DEXHc_RecQ4-like"/>
    <property type="match status" value="1"/>
</dbReference>
<keyword evidence="2 5" id="KW-0378">Hydrolase</keyword>
<evidence type="ECO:0000256" key="4">
    <source>
        <dbReference type="ARBA" id="ARBA00022840"/>
    </source>
</evidence>
<evidence type="ECO:0000256" key="2">
    <source>
        <dbReference type="ARBA" id="ARBA00022801"/>
    </source>
</evidence>
<feature type="region of interest" description="Disordered" evidence="6">
    <location>
        <begin position="1700"/>
        <end position="1737"/>
    </location>
</feature>
<evidence type="ECO:0000259" key="7">
    <source>
        <dbReference type="PROSITE" id="PS51192"/>
    </source>
</evidence>
<evidence type="ECO:0000256" key="1">
    <source>
        <dbReference type="ARBA" id="ARBA00022741"/>
    </source>
</evidence>
<feature type="compositionally biased region" description="Polar residues" evidence="6">
    <location>
        <begin position="1716"/>
        <end position="1728"/>
    </location>
</feature>
<dbReference type="PANTHER" id="PTHR13710">
    <property type="entry name" value="DNA HELICASE RECQ FAMILY MEMBER"/>
    <property type="match status" value="1"/>
</dbReference>
<name>F7ZKF2_ROSLO</name>
<dbReference type="EMBL" id="CP002623">
    <property type="protein sequence ID" value="AEI95166.1"/>
    <property type="molecule type" value="Genomic_DNA"/>
</dbReference>
<dbReference type="Pfam" id="PF00271">
    <property type="entry name" value="Helicase_C"/>
    <property type="match status" value="1"/>
</dbReference>
<evidence type="ECO:0000256" key="6">
    <source>
        <dbReference type="SAM" id="MobiDB-lite"/>
    </source>
</evidence>
<dbReference type="GO" id="GO:0005524">
    <property type="term" value="F:ATP binding"/>
    <property type="evidence" value="ECO:0007669"/>
    <property type="project" value="UniProtKB-UniRule"/>
</dbReference>
<dbReference type="eggNOG" id="COG0514">
    <property type="taxonomic scope" value="Bacteria"/>
</dbReference>
<dbReference type="InterPro" id="IPR014017">
    <property type="entry name" value="DNA_helicase_UvrD-like_C"/>
</dbReference>
<evidence type="ECO:0000259" key="9">
    <source>
        <dbReference type="PROSITE" id="PS51198"/>
    </source>
</evidence>
<dbReference type="NCBIfam" id="TIGR00614">
    <property type="entry name" value="recQ_fam"/>
    <property type="match status" value="1"/>
</dbReference>
<dbReference type="GO" id="GO:0009378">
    <property type="term" value="F:four-way junction helicase activity"/>
    <property type="evidence" value="ECO:0007669"/>
    <property type="project" value="TreeGrafter"/>
</dbReference>
<evidence type="ECO:0000259" key="8">
    <source>
        <dbReference type="PROSITE" id="PS51194"/>
    </source>
</evidence>
<accession>F7ZKF2</accession>
<feature type="domain" description="Helicase ATP-binding" evidence="7">
    <location>
        <begin position="306"/>
        <end position="483"/>
    </location>
</feature>
<dbReference type="eggNOG" id="COG0210">
    <property type="taxonomic scope" value="Bacteria"/>
</dbReference>
<dbReference type="PROSITE" id="PS51192">
    <property type="entry name" value="HELICASE_ATP_BIND_1"/>
    <property type="match status" value="1"/>
</dbReference>
<gene>
    <name evidence="10" type="ordered locus">RLO149_c032100</name>
</gene>
<keyword evidence="3 5" id="KW-0347">Helicase</keyword>
<dbReference type="GO" id="GO:0016787">
    <property type="term" value="F:hydrolase activity"/>
    <property type="evidence" value="ECO:0007669"/>
    <property type="project" value="UniProtKB-UniRule"/>
</dbReference>
<evidence type="ECO:0000313" key="10">
    <source>
        <dbReference type="EMBL" id="AEI95166.1"/>
    </source>
</evidence>
<dbReference type="GO" id="GO:0005694">
    <property type="term" value="C:chromosome"/>
    <property type="evidence" value="ECO:0007669"/>
    <property type="project" value="TreeGrafter"/>
</dbReference>
<reference evidence="10 11" key="1">
    <citation type="journal article" date="2011" name="BMC Genomics">
        <title>Comparative genome analysis and genome-guided physiological analysis of Roseobacter litoralis.</title>
        <authorList>
            <person name="Kalhoefer D."/>
            <person name="Thole S."/>
            <person name="Voget S."/>
            <person name="Lehmann R."/>
            <person name="Liesegang H."/>
            <person name="Wollher A."/>
            <person name="Daniel R."/>
            <person name="Simon M."/>
            <person name="Brinkhoff T."/>
        </authorList>
    </citation>
    <scope>NUCLEOTIDE SEQUENCE [LARGE SCALE GENOMIC DNA]</scope>
    <source>
        <strain evidence="11">ATCC 49566 / DSM 6996 / JCM 21268 / NBRC 15278 / OCh 149</strain>
    </source>
</reference>
<dbReference type="STRING" id="391595.RLO149_c032100"/>
<dbReference type="GO" id="GO:0005737">
    <property type="term" value="C:cytoplasm"/>
    <property type="evidence" value="ECO:0007669"/>
    <property type="project" value="TreeGrafter"/>
</dbReference>
<protein>
    <submittedName>
        <fullName evidence="10">ATP-dependent DNA helicase</fullName>
    </submittedName>
</protein>
<keyword evidence="11" id="KW-1185">Reference proteome</keyword>
<proteinExistence type="predicted"/>
<keyword evidence="4 5" id="KW-0067">ATP-binding</keyword>
<keyword evidence="1 5" id="KW-0547">Nucleotide-binding</keyword>
<evidence type="ECO:0000313" key="11">
    <source>
        <dbReference type="Proteomes" id="UP000001353"/>
    </source>
</evidence>
<feature type="compositionally biased region" description="Basic residues" evidence="6">
    <location>
        <begin position="1845"/>
        <end position="1854"/>
    </location>
</feature>
<feature type="compositionally biased region" description="Acidic residues" evidence="6">
    <location>
        <begin position="1858"/>
        <end position="1867"/>
    </location>
</feature>
<dbReference type="SUPFAM" id="SSF52540">
    <property type="entry name" value="P-loop containing nucleoside triphosphate hydrolases"/>
    <property type="match status" value="2"/>
</dbReference>
<dbReference type="InterPro" id="IPR004589">
    <property type="entry name" value="DNA_helicase_ATP-dep_RecQ"/>
</dbReference>
<dbReference type="Pfam" id="PF00270">
    <property type="entry name" value="DEAD"/>
    <property type="match status" value="1"/>
</dbReference>
<dbReference type="InterPro" id="IPR001650">
    <property type="entry name" value="Helicase_C-like"/>
</dbReference>
<dbReference type="Pfam" id="PF13245">
    <property type="entry name" value="AAA_19"/>
    <property type="match status" value="1"/>
</dbReference>
<dbReference type="InterPro" id="IPR014016">
    <property type="entry name" value="UvrD-like_ATP-bd"/>
</dbReference>
<dbReference type="Pfam" id="PF13361">
    <property type="entry name" value="UvrD_C"/>
    <property type="match status" value="1"/>
</dbReference>
<dbReference type="KEGG" id="rli:RLO149_c032100"/>
<feature type="binding site" evidence="5">
    <location>
        <begin position="1111"/>
        <end position="1118"/>
    </location>
    <ligand>
        <name>ATP</name>
        <dbReference type="ChEBI" id="CHEBI:30616"/>
    </ligand>
</feature>
<dbReference type="SMART" id="SM00487">
    <property type="entry name" value="DEXDc"/>
    <property type="match status" value="1"/>
</dbReference>
<feature type="region of interest" description="Disordered" evidence="6">
    <location>
        <begin position="1844"/>
        <end position="1867"/>
    </location>
</feature>
<dbReference type="Proteomes" id="UP000001353">
    <property type="component" value="Chromosome"/>
</dbReference>
<dbReference type="InterPro" id="IPR011545">
    <property type="entry name" value="DEAD/DEAH_box_helicase_dom"/>
</dbReference>
<dbReference type="PROSITE" id="PS51198">
    <property type="entry name" value="UVRD_HELICASE_ATP_BIND"/>
    <property type="match status" value="1"/>
</dbReference>
<dbReference type="SMART" id="SM00490">
    <property type="entry name" value="HELICc"/>
    <property type="match status" value="1"/>
</dbReference>
<dbReference type="CDD" id="cd17932">
    <property type="entry name" value="DEXQc_UvrD"/>
    <property type="match status" value="1"/>
</dbReference>
<dbReference type="RefSeq" id="WP_013963076.1">
    <property type="nucleotide sequence ID" value="NC_015730.1"/>
</dbReference>
<sequence length="1867" mass="207403">MNDGHSKFLARCLSIDLEVDPSTAKIFAMAAVWHDDRPALVARKGVQDHHINQLEEAIADIAHPIGHNILHHDMEYLIAVKPRVSKLMQSPIDTLWLNPLAFPRNPYHRLVKHYHDGRLAVGHVNDPELDAQLVFKVLENQLDAFLTLNSTDKDALTAYHYLTTRMERASGFDAVFKYVRQADCPSEDDALKAIRRMLSGRVCQKRMEQALGRLASPHNGWPMAYALSWITVAGGDSVMPPWVRAQFREASLIVRHLRDTSCKDPGCDWCAEQNDPVRALNKWFGFDSFRPQPVDPDGRPLQERIVDEAMSGISVLGILPTGTGKSVCYQVPALSRFDKIGALTVVISPLVALMADQVQGMERAGISCSVTVNGMMSMPERQDALDKVRMGDAGILIISPEQLRSTSIRSALNQREVGLWAIDEAHCVSKWGHDFRPDYRYLGRFIKEHSGDQPPAPIICLTATAKPEVVADIMAHFQSRAGVELLPLDGGVSRTNLTFEVRPTTKSSKLSDVLTVIEEGIPSDGRSGAVVYCASRKETERVADFLKSQGMDAAHFHAGLSPDDKQVVQERFRVGDLRVIAATNAFGMGIDKPDIRLVVHADIPGSLENYLQEAGRAGRDRADASCVLLFAADDVERQFRLTASSRLARHEIGAILKALRRIDEKTNKTGKIVATAGEIVRSEKDREFERDSTTDDTRVKTAVSWLEEATLVSREENRVRILPSSLRVRTFEEAKKRLADADITTAHRNQLLGIVKHLMAAPPDEGVSTDVLCGLSGLSSGALPKAMADLETLGIASNDVAMTAFVHVGVSNPSSARLSEASTLERDLITLMQEMAPEADDKTPYPLNLAETCQNLRDNGHSTVRPNVVDKLLRGISRDGKGQDGGKGNIRLRKVSRNTLRLTVERSWKIITQTAELRWAAASLLLNHLTGRLDKGARGKDLQVETTIGNLLAELTQDAFLKTSGVRDMTKLMERSLLWLHEQGVVTLGKGLTVFRPAMTVFLNPKGGQFTQADFLPLEEHYDEQTLQTHVMATYAETGLKSMVDATRLSEDYFLLNKEQFMKRWMPGMGREIKRQTTSRSWKTIVEDLKNKVQQDIVTDDRDRTNVLVLAGPGSGKTRVLVHRIAYLLRMKREDSRGILVLAYNRHAAAEIRVRLRALVGDDAAGVTISTCHSLAMRLVGASFSGIDADTTDFDNIITEAVGQLNGNGLSRSEAEAQRDSLIEGYRWILVDEYQDIGPEEYALISAVAGRSLEDADLKLSLFAVGDDDQNIYAFNGASIDFIRMFEEDYKARPAFLIENYRSTANIIEAANAVISKAPDRMKVDHEIRINEARSLGVPGGRLADADPVAQGRVQLLDVPGGDTHQAIAAVDEMIRLSHLDPNWNWARTAIISRDWKRLGPVRTYAETKGLNVEMANEDLPNIWRLRETQTLITGLRNTRGALLGVQDILGILNEQDRNKWVDLLAEGIAELARDLGTKAMPAPDIIEWVADWSKDTLGEQRGLLLLTAHRAKGLEFDHVAIFNGGWDRASRNEDREAPRRLFYVAMTRAQQSLTVLTSGEHALLKRGLNSVLHRPVVPDLPRSSPISKIYQMPKLDVVDLSFAGRKHDGHAIFSAINQAKVGDPLSLEYRAPYWMLVDKNNRLLGHMAKAWQPPEHHAFVSGHVGAIITWRKTDNQESYRQHIRRDTWETVLPELIFQPERGQRTPDLTSRELTNEQGTQPVETSGPVSAGDRAEKVRKVKVTGHEAAKSPSLDDLQAILKDAVSSTTTWEQLIGELEKHLITLSPKGGGLIVANMATGEQLCKLSALGLRYRKLIRHFGDGFPDHPMEWLVERALKDSTVAKAPRKARARKKPAADDDDFDLIED</sequence>
<dbReference type="InterPro" id="IPR014001">
    <property type="entry name" value="Helicase_ATP-bd"/>
</dbReference>
<evidence type="ECO:0000256" key="3">
    <source>
        <dbReference type="ARBA" id="ARBA00022806"/>
    </source>
</evidence>
<dbReference type="SUPFAM" id="SSF53098">
    <property type="entry name" value="Ribonuclease H-like"/>
    <property type="match status" value="1"/>
</dbReference>
<dbReference type="GO" id="GO:0000724">
    <property type="term" value="P:double-strand break repair via homologous recombination"/>
    <property type="evidence" value="ECO:0007669"/>
    <property type="project" value="TreeGrafter"/>
</dbReference>
<dbReference type="PROSITE" id="PS51194">
    <property type="entry name" value="HELICASE_CTER"/>
    <property type="match status" value="1"/>
</dbReference>
<feature type="domain" description="UvrD-like helicase ATP-binding" evidence="9">
    <location>
        <begin position="1090"/>
        <end position="1304"/>
    </location>
</feature>